<dbReference type="EMBL" id="CACRXK020010119">
    <property type="protein sequence ID" value="CAB4018674.1"/>
    <property type="molecule type" value="Genomic_DNA"/>
</dbReference>
<dbReference type="AlphaFoldDB" id="A0A7D9EXT2"/>
<accession>A0A7D9EXT2</accession>
<gene>
    <name evidence="1" type="ORF">PACLA_8A027973</name>
</gene>
<dbReference type="SUPFAM" id="SSF56672">
    <property type="entry name" value="DNA/RNA polymerases"/>
    <property type="match status" value="1"/>
</dbReference>
<evidence type="ECO:0000313" key="1">
    <source>
        <dbReference type="EMBL" id="CAB4018674.1"/>
    </source>
</evidence>
<dbReference type="Pfam" id="PF00078">
    <property type="entry name" value="RVT_1"/>
    <property type="match status" value="1"/>
</dbReference>
<dbReference type="InterPro" id="IPR000477">
    <property type="entry name" value="RT_dom"/>
</dbReference>
<dbReference type="PANTHER" id="PTHR47510:SF3">
    <property type="entry name" value="ENDO_EXONUCLEASE_PHOSPHATASE DOMAIN-CONTAINING PROTEIN"/>
    <property type="match status" value="1"/>
</dbReference>
<dbReference type="InterPro" id="IPR036691">
    <property type="entry name" value="Endo/exonu/phosph_ase_sf"/>
</dbReference>
<dbReference type="PROSITE" id="PS50878">
    <property type="entry name" value="RT_POL"/>
    <property type="match status" value="1"/>
</dbReference>
<keyword evidence="2" id="KW-1185">Reference proteome</keyword>
<dbReference type="InterPro" id="IPR043502">
    <property type="entry name" value="DNA/RNA_pol_sf"/>
</dbReference>
<organism evidence="1 2">
    <name type="scientific">Paramuricea clavata</name>
    <name type="common">Red gorgonian</name>
    <name type="synonym">Violescent sea-whip</name>
    <dbReference type="NCBI Taxonomy" id="317549"/>
    <lineage>
        <taxon>Eukaryota</taxon>
        <taxon>Metazoa</taxon>
        <taxon>Cnidaria</taxon>
        <taxon>Anthozoa</taxon>
        <taxon>Octocorallia</taxon>
        <taxon>Malacalcyonacea</taxon>
        <taxon>Plexauridae</taxon>
        <taxon>Paramuricea</taxon>
    </lineage>
</organism>
<dbReference type="OrthoDB" id="5989324at2759"/>
<comment type="caution">
    <text evidence="1">The sequence shown here is derived from an EMBL/GenBank/DDBJ whole genome shotgun (WGS) entry which is preliminary data.</text>
</comment>
<feature type="non-terminal residue" evidence="1">
    <location>
        <position position="564"/>
    </location>
</feature>
<dbReference type="Proteomes" id="UP001152795">
    <property type="component" value="Unassembled WGS sequence"/>
</dbReference>
<proteinExistence type="predicted"/>
<dbReference type="SUPFAM" id="SSF56219">
    <property type="entry name" value="DNase I-like"/>
    <property type="match status" value="1"/>
</dbReference>
<sequence length="564" mass="64914">MGDLNCDILKSPCESHTRKLQFLSSLYQFDQLIDEPTRITGTSATLIDLILTNKEENISKSGVIHLGLSDHSMIFAIRKHCIPKSREKVKHIRNFKNFNANDFLTDLSQMPWENIAQHDNSNVCWQVWKSLYLQVLDRHAPLRRMRTRGNSLPWISSDIKGIMRSRDFHKIKAVRHNSQSHWTKYKELRNKVNAELIKAKRNYFCNKIEDCAQSKDIKQSWNLINHLMGKNVKSNTISQLKTDNSVISDDKLKSEAFNDFFVNIGAKLAAEIEDNSLNTNSFARGDSRPTTDSNLFFKFSEINEDEVIYQLRSLKISKSTGLDNIPAKALKISADIVGPPLTWIFNLSIKKGEYVDEWKKAWVTPIYKSDDRLKCENYRPISILPIVSKILERCVFNQIYKFLNDNSLLSKHQHGFRPKHSTLTALTQVCDTLYENMDNGQLSGIVFLDIRKAFDSIDHNILLHKLKDQFGISDIELRWFESYLNNREQVCIVNNSMSSSKRIVSGVPQGSILGPLLFLLYINDLPECLQKTTPYLYADDTQICCSSNSLIELTENLNHDLSRI</sequence>
<name>A0A7D9EXT2_PARCT</name>
<dbReference type="CDD" id="cd01650">
    <property type="entry name" value="RT_nLTR_like"/>
    <property type="match status" value="1"/>
</dbReference>
<evidence type="ECO:0000313" key="2">
    <source>
        <dbReference type="Proteomes" id="UP001152795"/>
    </source>
</evidence>
<dbReference type="PANTHER" id="PTHR47510">
    <property type="entry name" value="REVERSE TRANSCRIPTASE DOMAIN-CONTAINING PROTEIN"/>
    <property type="match status" value="1"/>
</dbReference>
<reference evidence="1" key="1">
    <citation type="submission" date="2020-04" db="EMBL/GenBank/DDBJ databases">
        <authorList>
            <person name="Alioto T."/>
            <person name="Alioto T."/>
            <person name="Gomez Garrido J."/>
        </authorList>
    </citation>
    <scope>NUCLEOTIDE SEQUENCE</scope>
    <source>
        <strain evidence="1">A484AB</strain>
    </source>
</reference>
<protein>
    <submittedName>
        <fullName evidence="1">Uncharacterized protein</fullName>
    </submittedName>
</protein>